<dbReference type="AlphaFoldDB" id="A0A0A8ZN61"/>
<sequence>MNIKQKSEVKITQVKCINDIRLVYSMSF</sequence>
<organism evidence="1">
    <name type="scientific">Arundo donax</name>
    <name type="common">Giant reed</name>
    <name type="synonym">Donax arundinaceus</name>
    <dbReference type="NCBI Taxonomy" id="35708"/>
    <lineage>
        <taxon>Eukaryota</taxon>
        <taxon>Viridiplantae</taxon>
        <taxon>Streptophyta</taxon>
        <taxon>Embryophyta</taxon>
        <taxon>Tracheophyta</taxon>
        <taxon>Spermatophyta</taxon>
        <taxon>Magnoliopsida</taxon>
        <taxon>Liliopsida</taxon>
        <taxon>Poales</taxon>
        <taxon>Poaceae</taxon>
        <taxon>PACMAD clade</taxon>
        <taxon>Arundinoideae</taxon>
        <taxon>Arundineae</taxon>
        <taxon>Arundo</taxon>
    </lineage>
</organism>
<proteinExistence type="predicted"/>
<protein>
    <submittedName>
        <fullName evidence="1">Uncharacterized protein</fullName>
    </submittedName>
</protein>
<accession>A0A0A8ZN61</accession>
<name>A0A0A8ZN61_ARUDO</name>
<reference evidence="1" key="2">
    <citation type="journal article" date="2015" name="Data Brief">
        <title>Shoot transcriptome of the giant reed, Arundo donax.</title>
        <authorList>
            <person name="Barrero R.A."/>
            <person name="Guerrero F.D."/>
            <person name="Moolhuijzen P."/>
            <person name="Goolsby J.A."/>
            <person name="Tidwell J."/>
            <person name="Bellgard S.E."/>
            <person name="Bellgard M.I."/>
        </authorList>
    </citation>
    <scope>NUCLEOTIDE SEQUENCE</scope>
    <source>
        <tissue evidence="1">Shoot tissue taken approximately 20 cm above the soil surface</tissue>
    </source>
</reference>
<reference evidence="1" key="1">
    <citation type="submission" date="2014-09" db="EMBL/GenBank/DDBJ databases">
        <authorList>
            <person name="Magalhaes I.L.F."/>
            <person name="Oliveira U."/>
            <person name="Santos F.R."/>
            <person name="Vidigal T.H.D.A."/>
            <person name="Brescovit A.D."/>
            <person name="Santos A.J."/>
        </authorList>
    </citation>
    <scope>NUCLEOTIDE SEQUENCE</scope>
    <source>
        <tissue evidence="1">Shoot tissue taken approximately 20 cm above the soil surface</tissue>
    </source>
</reference>
<evidence type="ECO:0000313" key="1">
    <source>
        <dbReference type="EMBL" id="JAD36297.1"/>
    </source>
</evidence>
<dbReference type="EMBL" id="GBRH01261598">
    <property type="protein sequence ID" value="JAD36297.1"/>
    <property type="molecule type" value="Transcribed_RNA"/>
</dbReference>